<gene>
    <name evidence="1" type="ORF">WH297_15780</name>
</gene>
<dbReference type="EMBL" id="JBBGZH010000002">
    <property type="protein sequence ID" value="MEJ5021180.1"/>
    <property type="molecule type" value="Genomic_DNA"/>
</dbReference>
<evidence type="ECO:0000313" key="1">
    <source>
        <dbReference type="EMBL" id="MEJ5021180.1"/>
    </source>
</evidence>
<accession>A0ABU8PG01</accession>
<name>A0ABU8PG01_9HYPH</name>
<dbReference type="Proteomes" id="UP001375812">
    <property type="component" value="Unassembled WGS sequence"/>
</dbReference>
<proteinExistence type="predicted"/>
<protein>
    <submittedName>
        <fullName evidence="1">Uncharacterized protein</fullName>
    </submittedName>
</protein>
<reference evidence="1 2" key="1">
    <citation type="submission" date="2023-12" db="EMBL/GenBank/DDBJ databases">
        <title>Gut-associated functions are favored during microbiome assembly across C. elegans life.</title>
        <authorList>
            <person name="Zimmermann J."/>
        </authorList>
    </citation>
    <scope>NUCLEOTIDE SEQUENCE [LARGE SCALE GENOMIC DNA]</scope>
    <source>
        <strain evidence="1 2">MYb71</strain>
    </source>
</reference>
<keyword evidence="2" id="KW-1185">Reference proteome</keyword>
<organism evidence="1 2">
    <name type="scientific">Ochrobactrum vermis</name>
    <dbReference type="NCBI Taxonomy" id="1827297"/>
    <lineage>
        <taxon>Bacteria</taxon>
        <taxon>Pseudomonadati</taxon>
        <taxon>Pseudomonadota</taxon>
        <taxon>Alphaproteobacteria</taxon>
        <taxon>Hyphomicrobiales</taxon>
        <taxon>Brucellaceae</taxon>
        <taxon>Brucella/Ochrobactrum group</taxon>
        <taxon>Ochrobactrum</taxon>
    </lineage>
</organism>
<dbReference type="RefSeq" id="WP_146114462.1">
    <property type="nucleotide sequence ID" value="NZ_JBBGZH010000002.1"/>
</dbReference>
<comment type="caution">
    <text evidence="1">The sequence shown here is derived from an EMBL/GenBank/DDBJ whole genome shotgun (WGS) entry which is preliminary data.</text>
</comment>
<evidence type="ECO:0000313" key="2">
    <source>
        <dbReference type="Proteomes" id="UP001375812"/>
    </source>
</evidence>
<sequence>MGRLTPGVRGEYTQDFQDSSRAAVGYSALGGLPYALDVEDDGSNSGNVGLSLDFNFDNAMGLRH</sequence>